<reference evidence="1" key="1">
    <citation type="submission" date="2021-01" db="EMBL/GenBank/DDBJ databases">
        <authorList>
            <person name="Kaushik A."/>
        </authorList>
    </citation>
    <scope>NUCLEOTIDE SEQUENCE</scope>
    <source>
        <strain evidence="1">AG4-R118</strain>
    </source>
</reference>
<dbReference type="Proteomes" id="UP000663888">
    <property type="component" value="Unassembled WGS sequence"/>
</dbReference>
<organism evidence="1 2">
    <name type="scientific">Rhizoctonia solani</name>
    <dbReference type="NCBI Taxonomy" id="456999"/>
    <lineage>
        <taxon>Eukaryota</taxon>
        <taxon>Fungi</taxon>
        <taxon>Dikarya</taxon>
        <taxon>Basidiomycota</taxon>
        <taxon>Agaricomycotina</taxon>
        <taxon>Agaricomycetes</taxon>
        <taxon>Cantharellales</taxon>
        <taxon>Ceratobasidiaceae</taxon>
        <taxon>Rhizoctonia</taxon>
    </lineage>
</organism>
<dbReference type="Gene3D" id="3.40.50.1460">
    <property type="match status" value="1"/>
</dbReference>
<dbReference type="AlphaFoldDB" id="A0A8H3AGA1"/>
<accession>A0A8H3AGA1</accession>
<dbReference type="EMBL" id="CAJMWX010000413">
    <property type="protein sequence ID" value="CAE6416721.1"/>
    <property type="molecule type" value="Genomic_DNA"/>
</dbReference>
<gene>
    <name evidence="1" type="ORF">RDB_LOCUS17848</name>
</gene>
<proteinExistence type="predicted"/>
<evidence type="ECO:0000313" key="2">
    <source>
        <dbReference type="Proteomes" id="UP000663888"/>
    </source>
</evidence>
<comment type="caution">
    <text evidence="1">The sequence shown here is derived from an EMBL/GenBank/DDBJ whole genome shotgun (WGS) entry which is preliminary data.</text>
</comment>
<protein>
    <submittedName>
        <fullName evidence="1">Uncharacterized protein</fullName>
    </submittedName>
</protein>
<sequence length="166" mass="18340">MKAPIRLDAYNRIDDEELNAMITKVPEGYIVTMTLDCFHGGRMYNINQEVPVSKYRGGTGRSIVKSEGAPSATSPQIYPNTFPSNLFVPPVFHLHSEFSFDPKATMERVQGPGPLKDAQATVFAWSRFSTSLDQAGVFTSAFTSVVQLSPPLFSISLCNALESTRW</sequence>
<name>A0A8H3AGA1_9AGAM</name>
<evidence type="ECO:0000313" key="1">
    <source>
        <dbReference type="EMBL" id="CAE6416721.1"/>
    </source>
</evidence>